<evidence type="ECO:0000259" key="4">
    <source>
        <dbReference type="PROSITE" id="PS50835"/>
    </source>
</evidence>
<keyword evidence="3" id="KW-0732">Signal</keyword>
<dbReference type="InterPro" id="IPR036179">
    <property type="entry name" value="Ig-like_dom_sf"/>
</dbReference>
<evidence type="ECO:0000313" key="5">
    <source>
        <dbReference type="Ensembl" id="ENSCABP00000023099.1"/>
    </source>
</evidence>
<feature type="domain" description="Ig-like" evidence="4">
    <location>
        <begin position="21"/>
        <end position="94"/>
    </location>
</feature>
<keyword evidence="2" id="KW-0325">Glycoprotein</keyword>
<proteinExistence type="predicted"/>
<dbReference type="GeneTree" id="ENSGT00960000186656"/>
<protein>
    <recommendedName>
        <fullName evidence="4">Ig-like domain-containing protein</fullName>
    </recommendedName>
</protein>
<dbReference type="PROSITE" id="PS50835">
    <property type="entry name" value="IG_LIKE"/>
    <property type="match status" value="1"/>
</dbReference>
<evidence type="ECO:0000256" key="3">
    <source>
        <dbReference type="SAM" id="SignalP"/>
    </source>
</evidence>
<keyword evidence="1" id="KW-1015">Disulfide bond</keyword>
<evidence type="ECO:0000313" key="6">
    <source>
        <dbReference type="Proteomes" id="UP000694404"/>
    </source>
</evidence>
<dbReference type="InterPro" id="IPR013783">
    <property type="entry name" value="Ig-like_fold"/>
</dbReference>
<sequence>DPTPPPWPIHMVQVLARSLLPGAGAQEFQLLQPQGIMSVSAGETLTLTCSVTANATEGAVKWFKGSGNGRHLVYADMGSFAWVTQAVRHRIYHCVKFRKNMTGPNEEFRAGAGTAVSVTSGPSLTAPLSPVSLTLMFRLLLPGLAGAGRFADVTP</sequence>
<feature type="signal peptide" evidence="3">
    <location>
        <begin position="1"/>
        <end position="25"/>
    </location>
</feature>
<dbReference type="SUPFAM" id="SSF48726">
    <property type="entry name" value="Immunoglobulin"/>
    <property type="match status" value="1"/>
</dbReference>
<dbReference type="Gene3D" id="2.60.40.10">
    <property type="entry name" value="Immunoglobulins"/>
    <property type="match status" value="1"/>
</dbReference>
<reference evidence="5" key="2">
    <citation type="submission" date="2025-09" db="UniProtKB">
        <authorList>
            <consortium name="Ensembl"/>
        </authorList>
    </citation>
    <scope>IDENTIFICATION</scope>
</reference>
<dbReference type="Proteomes" id="UP000694404">
    <property type="component" value="Unplaced"/>
</dbReference>
<accession>A0A8C0IW03</accession>
<name>A0A8C0IW03_CHEAB</name>
<evidence type="ECO:0000256" key="1">
    <source>
        <dbReference type="ARBA" id="ARBA00023157"/>
    </source>
</evidence>
<dbReference type="Ensembl" id="ENSCABT00000025304.1">
    <property type="protein sequence ID" value="ENSCABP00000023099.1"/>
    <property type="gene ID" value="ENSCABG00000017009.1"/>
</dbReference>
<feature type="chain" id="PRO_5034521807" description="Ig-like domain-containing protein" evidence="3">
    <location>
        <begin position="26"/>
        <end position="155"/>
    </location>
</feature>
<dbReference type="InterPro" id="IPR007110">
    <property type="entry name" value="Ig-like_dom"/>
</dbReference>
<keyword evidence="6" id="KW-1185">Reference proteome</keyword>
<reference evidence="5" key="1">
    <citation type="submission" date="2025-08" db="UniProtKB">
        <authorList>
            <consortium name="Ensembl"/>
        </authorList>
    </citation>
    <scope>IDENTIFICATION</scope>
</reference>
<dbReference type="PANTHER" id="PTHR19971">
    <property type="entry name" value="SIGNAL-REGULATORY PROTEIN BETA"/>
    <property type="match status" value="1"/>
</dbReference>
<dbReference type="AlphaFoldDB" id="A0A8C0IW03"/>
<dbReference type="InterPro" id="IPR051755">
    <property type="entry name" value="Ig-like_CS_Receptor"/>
</dbReference>
<evidence type="ECO:0000256" key="2">
    <source>
        <dbReference type="ARBA" id="ARBA00023180"/>
    </source>
</evidence>
<organism evidence="5 6">
    <name type="scientific">Chelonoidis abingdonii</name>
    <name type="common">Abingdon island giant tortoise</name>
    <name type="synonym">Testudo abingdonii</name>
    <dbReference type="NCBI Taxonomy" id="106734"/>
    <lineage>
        <taxon>Eukaryota</taxon>
        <taxon>Metazoa</taxon>
        <taxon>Chordata</taxon>
        <taxon>Craniata</taxon>
        <taxon>Vertebrata</taxon>
        <taxon>Euteleostomi</taxon>
        <taxon>Archelosauria</taxon>
        <taxon>Testudinata</taxon>
        <taxon>Testudines</taxon>
        <taxon>Cryptodira</taxon>
        <taxon>Durocryptodira</taxon>
        <taxon>Testudinoidea</taxon>
        <taxon>Testudinidae</taxon>
        <taxon>Chelonoidis</taxon>
    </lineage>
</organism>